<dbReference type="GO" id="GO:0007218">
    <property type="term" value="P:neuropeptide signaling pathway"/>
    <property type="evidence" value="ECO:0007669"/>
    <property type="project" value="UniProtKB-KW"/>
</dbReference>
<evidence type="ECO:0000256" key="7">
    <source>
        <dbReference type="ARBA" id="ARBA00023157"/>
    </source>
</evidence>
<dbReference type="GO" id="GO:0046928">
    <property type="term" value="P:regulation of neurotransmitter secretion"/>
    <property type="evidence" value="ECO:0007669"/>
    <property type="project" value="TreeGrafter"/>
</dbReference>
<evidence type="ECO:0000256" key="1">
    <source>
        <dbReference type="ARBA" id="ARBA00004427"/>
    </source>
</evidence>
<dbReference type="GO" id="GO:0042755">
    <property type="term" value="P:eating behavior"/>
    <property type="evidence" value="ECO:0007669"/>
    <property type="project" value="TreeGrafter"/>
</dbReference>
<comment type="subcellular location">
    <subcellularLocation>
        <location evidence="2">Cytoplasmic vesicle</location>
    </subcellularLocation>
    <subcellularLocation>
        <location evidence="1">Rough endoplasmic reticulum</location>
    </subcellularLocation>
    <subcellularLocation>
        <location evidence="11">Synapse</location>
    </subcellularLocation>
</comment>
<keyword evidence="10" id="KW-0968">Cytoplasmic vesicle</keyword>
<dbReference type="GO" id="GO:0005791">
    <property type="term" value="C:rough endoplasmic reticulum"/>
    <property type="evidence" value="ECO:0007669"/>
    <property type="project" value="UniProtKB-SubCell"/>
</dbReference>
<reference evidence="20 21" key="1">
    <citation type="submission" date="2018-03" db="EMBL/GenBank/DDBJ databases">
        <title>Draft genome sequence of Rohu Carp (Labeo rohita).</title>
        <authorList>
            <person name="Das P."/>
            <person name="Kushwaha B."/>
            <person name="Joshi C.G."/>
            <person name="Kumar D."/>
            <person name="Nagpure N.S."/>
            <person name="Sahoo L."/>
            <person name="Das S.P."/>
            <person name="Bit A."/>
            <person name="Patnaik S."/>
            <person name="Meher P.K."/>
            <person name="Jayasankar P."/>
            <person name="Koringa P.G."/>
            <person name="Patel N.V."/>
            <person name="Hinsu A.T."/>
            <person name="Kumar R."/>
            <person name="Pandey M."/>
            <person name="Agarwal S."/>
            <person name="Srivastava S."/>
            <person name="Singh M."/>
            <person name="Iquebal M.A."/>
            <person name="Jaiswal S."/>
            <person name="Angadi U.B."/>
            <person name="Kumar N."/>
            <person name="Raza M."/>
            <person name="Shah T.M."/>
            <person name="Rai A."/>
            <person name="Jena J.K."/>
        </authorList>
    </citation>
    <scope>NUCLEOTIDE SEQUENCE [LARGE SCALE GENOMIC DNA]</scope>
    <source>
        <strain evidence="20">DASCIFA01</strain>
        <tissue evidence="20">Testis</tissue>
    </source>
</reference>
<protein>
    <recommendedName>
        <fullName evidence="12">Hypocretin neuropeptide precursor</fullName>
    </recommendedName>
    <alternativeName>
        <fullName evidence="16">Hypocretin</fullName>
    </alternativeName>
    <alternativeName>
        <fullName evidence="13">Orexin precursor</fullName>
    </alternativeName>
    <alternativeName>
        <fullName evidence="15">Prepro-orexin</fullName>
    </alternativeName>
    <alternativeName>
        <fullName evidence="14">Preprohypocretin</fullName>
    </alternativeName>
</protein>
<evidence type="ECO:0000256" key="9">
    <source>
        <dbReference type="ARBA" id="ARBA00023320"/>
    </source>
</evidence>
<evidence type="ECO:0000256" key="19">
    <source>
        <dbReference type="SAM" id="SignalP"/>
    </source>
</evidence>
<dbReference type="STRING" id="84645.A0A498LX63"/>
<name>A0A498LX63_LABRO</name>
<evidence type="ECO:0000256" key="13">
    <source>
        <dbReference type="ARBA" id="ARBA00034351"/>
    </source>
</evidence>
<evidence type="ECO:0000256" key="12">
    <source>
        <dbReference type="ARBA" id="ARBA00034336"/>
    </source>
</evidence>
<dbReference type="GO" id="GO:0048471">
    <property type="term" value="C:perinuclear region of cytoplasm"/>
    <property type="evidence" value="ECO:0007669"/>
    <property type="project" value="TreeGrafter"/>
</dbReference>
<dbReference type="Proteomes" id="UP000290572">
    <property type="component" value="Unassembled WGS sequence"/>
</dbReference>
<evidence type="ECO:0000256" key="4">
    <source>
        <dbReference type="ARBA" id="ARBA00022815"/>
    </source>
</evidence>
<dbReference type="AlphaFoldDB" id="A0A498LX63"/>
<keyword evidence="5" id="KW-0256">Endoplasmic reticulum</keyword>
<evidence type="ECO:0000256" key="15">
    <source>
        <dbReference type="ARBA" id="ARBA00034367"/>
    </source>
</evidence>
<comment type="function">
    <text evidence="17">Binds to orexin receptors HCRTR1/OX1R and HCRTR2/OX2R with a high affinity. Stimulates food intake. Modulates pituitary luteinizing hormone secretion in an ovarian steroid-dependent manner.</text>
</comment>
<dbReference type="InterPro" id="IPR001704">
    <property type="entry name" value="Orexin"/>
</dbReference>
<evidence type="ECO:0000256" key="10">
    <source>
        <dbReference type="ARBA" id="ARBA00023329"/>
    </source>
</evidence>
<comment type="function">
    <text evidence="18">Binds to orexin receptor HCRTR2/OX2R only. Stimulates food intake. Modulates pituitary luteinizing hormone secretion in an ovarian steroid-dependent manner.</text>
</comment>
<dbReference type="GO" id="GO:0031772">
    <property type="term" value="F:type 2 orexin receptor binding"/>
    <property type="evidence" value="ECO:0007669"/>
    <property type="project" value="TreeGrafter"/>
</dbReference>
<comment type="caution">
    <text evidence="20">The sequence shown here is derived from an EMBL/GenBank/DDBJ whole genome shotgun (WGS) entry which is preliminary data.</text>
</comment>
<proteinExistence type="inferred from homology"/>
<evidence type="ECO:0000256" key="11">
    <source>
        <dbReference type="ARBA" id="ARBA00034103"/>
    </source>
</evidence>
<accession>A0A498LX63</accession>
<keyword evidence="7" id="KW-1015">Disulfide bond</keyword>
<evidence type="ECO:0000256" key="18">
    <source>
        <dbReference type="ARBA" id="ARBA00046224"/>
    </source>
</evidence>
<keyword evidence="6" id="KW-0770">Synapse</keyword>
<feature type="signal peptide" evidence="19">
    <location>
        <begin position="1"/>
        <end position="26"/>
    </location>
</feature>
<evidence type="ECO:0000256" key="14">
    <source>
        <dbReference type="ARBA" id="ARBA00034354"/>
    </source>
</evidence>
<dbReference type="GO" id="GO:0051971">
    <property type="term" value="P:positive regulation of transmission of nerve impulse"/>
    <property type="evidence" value="ECO:0007669"/>
    <property type="project" value="TreeGrafter"/>
</dbReference>
<organism evidence="20 21">
    <name type="scientific">Labeo rohita</name>
    <name type="common">Indian major carp</name>
    <name type="synonym">Cyprinus rohita</name>
    <dbReference type="NCBI Taxonomy" id="84645"/>
    <lineage>
        <taxon>Eukaryota</taxon>
        <taxon>Metazoa</taxon>
        <taxon>Chordata</taxon>
        <taxon>Craniata</taxon>
        <taxon>Vertebrata</taxon>
        <taxon>Euteleostomi</taxon>
        <taxon>Actinopterygii</taxon>
        <taxon>Neopterygii</taxon>
        <taxon>Teleostei</taxon>
        <taxon>Ostariophysi</taxon>
        <taxon>Cypriniformes</taxon>
        <taxon>Cyprinidae</taxon>
        <taxon>Labeoninae</taxon>
        <taxon>Labeonini</taxon>
        <taxon>Labeo</taxon>
    </lineage>
</organism>
<dbReference type="Pfam" id="PF02072">
    <property type="entry name" value="Orexin"/>
    <property type="match status" value="1"/>
</dbReference>
<dbReference type="GO" id="GO:0005184">
    <property type="term" value="F:neuropeptide hormone activity"/>
    <property type="evidence" value="ECO:0007669"/>
    <property type="project" value="TreeGrafter"/>
</dbReference>
<evidence type="ECO:0000256" key="3">
    <source>
        <dbReference type="ARBA" id="ARBA00009198"/>
    </source>
</evidence>
<dbReference type="EMBL" id="QBIY01013025">
    <property type="protein sequence ID" value="RXN12831.1"/>
    <property type="molecule type" value="Genomic_DNA"/>
</dbReference>
<keyword evidence="19" id="KW-0732">Signal</keyword>
<dbReference type="GO" id="GO:0030431">
    <property type="term" value="P:sleep"/>
    <property type="evidence" value="ECO:0007669"/>
    <property type="project" value="TreeGrafter"/>
</dbReference>
<keyword evidence="8" id="KW-0873">Pyrrolidone carboxylic acid</keyword>
<comment type="similarity">
    <text evidence="3">Belongs to the orexin family.</text>
</comment>
<keyword evidence="21" id="KW-1185">Reference proteome</keyword>
<dbReference type="GO" id="GO:0001659">
    <property type="term" value="P:temperature homeostasis"/>
    <property type="evidence" value="ECO:0007669"/>
    <property type="project" value="TreeGrafter"/>
</dbReference>
<evidence type="ECO:0000256" key="5">
    <source>
        <dbReference type="ARBA" id="ARBA00022824"/>
    </source>
</evidence>
<evidence type="ECO:0000256" key="6">
    <source>
        <dbReference type="ARBA" id="ARBA00023018"/>
    </source>
</evidence>
<dbReference type="PANTHER" id="PTHR15173">
    <property type="entry name" value="OREXIN"/>
    <property type="match status" value="1"/>
</dbReference>
<keyword evidence="9" id="KW-0527">Neuropeptide</keyword>
<keyword evidence="4" id="KW-0027">Amidation</keyword>
<evidence type="ECO:0000256" key="2">
    <source>
        <dbReference type="ARBA" id="ARBA00004541"/>
    </source>
</evidence>
<dbReference type="GO" id="GO:0042594">
    <property type="term" value="P:response to starvation"/>
    <property type="evidence" value="ECO:0007669"/>
    <property type="project" value="TreeGrafter"/>
</dbReference>
<gene>
    <name evidence="20" type="ORF">ROHU_029284</name>
</gene>
<evidence type="ECO:0000313" key="20">
    <source>
        <dbReference type="EMBL" id="RXN12831.1"/>
    </source>
</evidence>
<evidence type="ECO:0000256" key="16">
    <source>
        <dbReference type="ARBA" id="ARBA00034371"/>
    </source>
</evidence>
<dbReference type="GO" id="GO:0031410">
    <property type="term" value="C:cytoplasmic vesicle"/>
    <property type="evidence" value="ECO:0007669"/>
    <property type="project" value="UniProtKB-SubCell"/>
</dbReference>
<evidence type="ECO:0000256" key="17">
    <source>
        <dbReference type="ARBA" id="ARBA00045659"/>
    </source>
</evidence>
<sequence length="152" mass="16742">MDCAAKKVQLLLFMALLAHLALDAEGVATCCSSASRSCKLYEILCRAGRRNDTSVARHIGRFNNDAAVGILTLGKRKVGERRVQERLQQLLHGSRNQAAGILTMGKRFDEGGHLPLVLAEGTVSAPFRLGPERPLKYVMPRVPEDLDAYEKR</sequence>
<evidence type="ECO:0000256" key="8">
    <source>
        <dbReference type="ARBA" id="ARBA00023283"/>
    </source>
</evidence>
<feature type="chain" id="PRO_5019772844" description="Hypocretin neuropeptide precursor" evidence="19">
    <location>
        <begin position="27"/>
        <end position="152"/>
    </location>
</feature>
<dbReference type="GO" id="GO:0045202">
    <property type="term" value="C:synapse"/>
    <property type="evidence" value="ECO:0007669"/>
    <property type="project" value="UniProtKB-SubCell"/>
</dbReference>
<dbReference type="GO" id="GO:0031771">
    <property type="term" value="F:type 1 orexin receptor binding"/>
    <property type="evidence" value="ECO:0007669"/>
    <property type="project" value="TreeGrafter"/>
</dbReference>
<evidence type="ECO:0000313" key="21">
    <source>
        <dbReference type="Proteomes" id="UP000290572"/>
    </source>
</evidence>
<dbReference type="PANTHER" id="PTHR15173:SF2">
    <property type="entry name" value="HYPOCRETIN NEUROPEPTIDE PRECURSOR"/>
    <property type="match status" value="1"/>
</dbReference>